<dbReference type="EMBL" id="BLLI01000039">
    <property type="protein sequence ID" value="GFH42787.1"/>
    <property type="molecule type" value="Genomic_DNA"/>
</dbReference>
<evidence type="ECO:0000313" key="2">
    <source>
        <dbReference type="EMBL" id="GFH42787.1"/>
    </source>
</evidence>
<keyword evidence="1" id="KW-0963">Cytoplasm</keyword>
<dbReference type="Pfam" id="PF09902">
    <property type="entry name" value="DUF2129"/>
    <property type="match status" value="1"/>
</dbReference>
<dbReference type="Proteomes" id="UP000480303">
    <property type="component" value="Unassembled WGS sequence"/>
</dbReference>
<gene>
    <name evidence="2" type="ORF">Hs30E_13380</name>
</gene>
<organism evidence="2 3">
    <name type="scientific">Pseudolactococcus hodotermopsidis</name>
    <dbReference type="NCBI Taxonomy" id="2709157"/>
    <lineage>
        <taxon>Bacteria</taxon>
        <taxon>Bacillati</taxon>
        <taxon>Bacillota</taxon>
        <taxon>Bacilli</taxon>
        <taxon>Lactobacillales</taxon>
        <taxon>Streptococcaceae</taxon>
        <taxon>Pseudolactococcus</taxon>
    </lineage>
</organism>
<protein>
    <submittedName>
        <fullName evidence="2">Uncharacterized protein</fullName>
    </submittedName>
</protein>
<proteinExistence type="predicted"/>
<reference evidence="2 3" key="1">
    <citation type="submission" date="2020-02" db="EMBL/GenBank/DDBJ databases">
        <title>Draft genome sequence of Lactococcus sp. Hs30E4-3.</title>
        <authorList>
            <person name="Noda S."/>
            <person name="Yuki M."/>
            <person name="Ohkuma M."/>
        </authorList>
    </citation>
    <scope>NUCLEOTIDE SEQUENCE [LARGE SCALE GENOMIC DNA]</scope>
    <source>
        <strain evidence="2 3">Hs30E4-3</strain>
    </source>
</reference>
<accession>A0A6A0BG17</accession>
<name>A0A6A0BG17_9LACT</name>
<dbReference type="AlphaFoldDB" id="A0A6A0BG17"/>
<dbReference type="RefSeq" id="WP_228462014.1">
    <property type="nucleotide sequence ID" value="NZ_BLLI01000039.1"/>
</dbReference>
<comment type="caution">
    <text evidence="2">The sequence shown here is derived from an EMBL/GenBank/DDBJ whole genome shotgun (WGS) entry which is preliminary data.</text>
</comment>
<dbReference type="PIRSF" id="PIRSF031653">
    <property type="entry name" value="UCP031653"/>
    <property type="match status" value="1"/>
</dbReference>
<keyword evidence="3" id="KW-1185">Reference proteome</keyword>
<evidence type="ECO:0000256" key="1">
    <source>
        <dbReference type="ARBA" id="ARBA00022490"/>
    </source>
</evidence>
<sequence length="109" mass="12486">MADMLENLNKVKVQPLEIVGRTAVYVFYSSYKHVRQLTRFGDMLYSSKKARYALLYVDTADLDTIVPSLEKLHFVKEVKVSALDSLDRNFSAAFLETTQALKNEETAEF</sequence>
<dbReference type="InterPro" id="IPR016979">
    <property type="entry name" value="DUF2129"/>
</dbReference>
<evidence type="ECO:0000313" key="3">
    <source>
        <dbReference type="Proteomes" id="UP000480303"/>
    </source>
</evidence>